<feature type="region of interest" description="Disordered" evidence="5">
    <location>
        <begin position="39"/>
        <end position="67"/>
    </location>
</feature>
<evidence type="ECO:0000313" key="8">
    <source>
        <dbReference type="Proteomes" id="UP001642540"/>
    </source>
</evidence>
<evidence type="ECO:0000256" key="3">
    <source>
        <dbReference type="ARBA" id="ARBA00022771"/>
    </source>
</evidence>
<name>A0ABP1RVX0_9HEXA</name>
<dbReference type="EMBL" id="CAXLJM020000112">
    <property type="protein sequence ID" value="CAL8136894.1"/>
    <property type="molecule type" value="Genomic_DNA"/>
</dbReference>
<keyword evidence="3" id="KW-0863">Zinc-finger</keyword>
<dbReference type="Gene3D" id="3.30.160.60">
    <property type="entry name" value="Classic Zinc Finger"/>
    <property type="match status" value="1"/>
</dbReference>
<reference evidence="7 8" key="1">
    <citation type="submission" date="2024-08" db="EMBL/GenBank/DDBJ databases">
        <authorList>
            <person name="Cucini C."/>
            <person name="Frati F."/>
        </authorList>
    </citation>
    <scope>NUCLEOTIDE SEQUENCE [LARGE SCALE GENOMIC DNA]</scope>
</reference>
<gene>
    <name evidence="7" type="ORF">ODALV1_LOCUS26665</name>
</gene>
<sequence>MDSCLFCASYCHPPKLLPVGVLEAPPGIFITADVGIKQENEESPSFSPPPSPSFPPPLEPSEESTPEQDSVIQNSLKVILILKRILQIPDENLCQFLTENGGQSNPDSWVQTCSSCGELVTQFYELLKELSKLQRKLVTIETELKGRIVESKDILATSSIWARIRCQVLKEYLAQLFTQDQANLIAKKTDGDQIKKEDSGQIISSLFFDTNSDTESADEKEDEKLPFPFKSRQSSFTPKSEPVFPPPPLPLTENSEVEPFWNREVKKEHVNFNLELHPETPLPFSSRPLQKQHLKTFPTPKNETMRRKSTRKTATVFISEDNDNDLDNLSSKLTPNSTHLTVSTPKPVILPRSQEVSDTKTSSTKSVTSSNGNGNYIVKTKGNKRTFKCSHCPYIVTTEQGIQGHLKLHEKGSRAIACEECGYFVLPERLKSHRGAWHATYKTGRIRYKKKSSNSNFKRFGKIVPKKNGNGIEPEKEIESLPPPPKPPVFHCMREKIPVFFQCDICPYKSRHKGQLDTHLEAHREGSGASRCADCGWKIFAGKLDFHLKFCPDPDGKKEKSFEENGCEEERGADAQMNLNHLNGCSTSVNINGENQAA</sequence>
<evidence type="ECO:0000256" key="2">
    <source>
        <dbReference type="ARBA" id="ARBA00022737"/>
    </source>
</evidence>
<proteinExistence type="predicted"/>
<dbReference type="InterPro" id="IPR050688">
    <property type="entry name" value="Zinc_finger/UBP_domain"/>
</dbReference>
<feature type="domain" description="C2H2-type" evidence="6">
    <location>
        <begin position="389"/>
        <end position="409"/>
    </location>
</feature>
<dbReference type="PROSITE" id="PS00028">
    <property type="entry name" value="ZINC_FINGER_C2H2_1"/>
    <property type="match status" value="1"/>
</dbReference>
<feature type="compositionally biased region" description="Pro residues" evidence="5">
    <location>
        <begin position="46"/>
        <end position="59"/>
    </location>
</feature>
<dbReference type="Proteomes" id="UP001642540">
    <property type="component" value="Unassembled WGS sequence"/>
</dbReference>
<evidence type="ECO:0000256" key="4">
    <source>
        <dbReference type="ARBA" id="ARBA00022833"/>
    </source>
</evidence>
<dbReference type="SMART" id="SM00355">
    <property type="entry name" value="ZnF_C2H2"/>
    <property type="match status" value="2"/>
</dbReference>
<keyword evidence="2" id="KW-0677">Repeat</keyword>
<evidence type="ECO:0000313" key="7">
    <source>
        <dbReference type="EMBL" id="CAL8136894.1"/>
    </source>
</evidence>
<dbReference type="PANTHER" id="PTHR24403:SF67">
    <property type="entry name" value="FI01116P-RELATED"/>
    <property type="match status" value="1"/>
</dbReference>
<feature type="region of interest" description="Disordered" evidence="5">
    <location>
        <begin position="229"/>
        <end position="251"/>
    </location>
</feature>
<evidence type="ECO:0000259" key="6">
    <source>
        <dbReference type="PROSITE" id="PS00028"/>
    </source>
</evidence>
<protein>
    <recommendedName>
        <fullName evidence="6">C2H2-type domain-containing protein</fullName>
    </recommendedName>
</protein>
<dbReference type="InterPro" id="IPR013087">
    <property type="entry name" value="Znf_C2H2_type"/>
</dbReference>
<keyword evidence="8" id="KW-1185">Reference proteome</keyword>
<dbReference type="PANTHER" id="PTHR24403">
    <property type="entry name" value="ZINC FINGER PROTEIN"/>
    <property type="match status" value="1"/>
</dbReference>
<accession>A0ABP1RVX0</accession>
<comment type="caution">
    <text evidence="7">The sequence shown here is derived from an EMBL/GenBank/DDBJ whole genome shotgun (WGS) entry which is preliminary data.</text>
</comment>
<keyword evidence="1" id="KW-0479">Metal-binding</keyword>
<keyword evidence="4" id="KW-0862">Zinc</keyword>
<organism evidence="7 8">
    <name type="scientific">Orchesella dallaii</name>
    <dbReference type="NCBI Taxonomy" id="48710"/>
    <lineage>
        <taxon>Eukaryota</taxon>
        <taxon>Metazoa</taxon>
        <taxon>Ecdysozoa</taxon>
        <taxon>Arthropoda</taxon>
        <taxon>Hexapoda</taxon>
        <taxon>Collembola</taxon>
        <taxon>Entomobryomorpha</taxon>
        <taxon>Entomobryoidea</taxon>
        <taxon>Orchesellidae</taxon>
        <taxon>Orchesellinae</taxon>
        <taxon>Orchesella</taxon>
    </lineage>
</organism>
<feature type="region of interest" description="Disordered" evidence="5">
    <location>
        <begin position="463"/>
        <end position="482"/>
    </location>
</feature>
<evidence type="ECO:0000256" key="5">
    <source>
        <dbReference type="SAM" id="MobiDB-lite"/>
    </source>
</evidence>
<evidence type="ECO:0000256" key="1">
    <source>
        <dbReference type="ARBA" id="ARBA00022723"/>
    </source>
</evidence>